<proteinExistence type="predicted"/>
<reference evidence="1" key="1">
    <citation type="submission" date="2017-07" db="EMBL/GenBank/DDBJ databases">
        <authorList>
            <person name="Mikheyev A."/>
            <person name="Grau M."/>
        </authorList>
    </citation>
    <scope>NUCLEOTIDE SEQUENCE</scope>
    <source>
        <tissue evidence="1">Venom_gland</tissue>
    </source>
</reference>
<sequence>METSWPVMLSQLRIKAMMPRKTHLCSHQKSRLTQRHPCPPFQTIIFLRQIDVDNVLSQFLEGEEQISVPIKLICFRFRNLLIFGSAQNWPSPCETDWEIPVYYQSRFEEWWQQSLGNIVDQLQPLLLQKSILTITHDLVTSCLDNCNVLYLECPLKTRRLNMVEISSAEVVRDTICSQQVVLDLKQFICKSLNNTGKDDS</sequence>
<protein>
    <submittedName>
        <fullName evidence="1">Uncharacterized protein</fullName>
    </submittedName>
</protein>
<reference evidence="1" key="2">
    <citation type="submission" date="2017-11" db="EMBL/GenBank/DDBJ databases">
        <title>Coralsnake Venomics: Analyses of Venom Gland Transcriptomes and Proteomes of Six Brazilian Taxa.</title>
        <authorList>
            <person name="Aird S.D."/>
            <person name="Jorge da Silva N."/>
            <person name="Qiu L."/>
            <person name="Villar-Briones A."/>
            <person name="Aparecida-Saddi V."/>
            <person name="Campos-Telles M.P."/>
            <person name="Grau M."/>
            <person name="Mikheyev A.S."/>
        </authorList>
    </citation>
    <scope>NUCLEOTIDE SEQUENCE</scope>
    <source>
        <tissue evidence="1">Venom_gland</tissue>
    </source>
</reference>
<name>A0A2D4K2C2_9SAUR</name>
<dbReference type="EMBL" id="IACL01034830">
    <property type="protein sequence ID" value="LAB02857.1"/>
    <property type="molecule type" value="Transcribed_RNA"/>
</dbReference>
<dbReference type="AlphaFoldDB" id="A0A2D4K2C2"/>
<accession>A0A2D4K2C2</accession>
<organism evidence="1">
    <name type="scientific">Micrurus paraensis</name>
    <dbReference type="NCBI Taxonomy" id="1970185"/>
    <lineage>
        <taxon>Eukaryota</taxon>
        <taxon>Metazoa</taxon>
        <taxon>Chordata</taxon>
        <taxon>Craniata</taxon>
        <taxon>Vertebrata</taxon>
        <taxon>Euteleostomi</taxon>
        <taxon>Lepidosauria</taxon>
        <taxon>Squamata</taxon>
        <taxon>Bifurcata</taxon>
        <taxon>Unidentata</taxon>
        <taxon>Episquamata</taxon>
        <taxon>Toxicofera</taxon>
        <taxon>Serpentes</taxon>
        <taxon>Colubroidea</taxon>
        <taxon>Elapidae</taxon>
        <taxon>Elapinae</taxon>
        <taxon>Micrurus</taxon>
    </lineage>
</organism>
<evidence type="ECO:0000313" key="1">
    <source>
        <dbReference type="EMBL" id="LAB02857.1"/>
    </source>
</evidence>